<evidence type="ECO:0000256" key="1">
    <source>
        <dbReference type="ARBA" id="ARBA00023002"/>
    </source>
</evidence>
<sequence length="293" mass="30384">MKIGFVGLGSMGSAIAANLIRAGHQVRVWNRSPGPIGELVDLGATAAASARDALHGDVLFSMLADDAAVRSVFVDGGALRHATTGLIHVNLATVSIRLAGELTELHETLGLRYVAAPVFGRPDAARSGQLNIVAAGDAGALEQLQSLFDVIGQKTWKLGDAPLRANAVKISGNFMIAAAIEAMAEATTLAQAHGVSSAELLDILTSTLFASPVYKGYGTLIAEQRFSPPGFALRLGLKDVRLALEAGDTRHVPLPLASLLRDSLLEAVASGDGELDWAALAKVAQRRAGLDAA</sequence>
<dbReference type="Gene3D" id="3.40.50.720">
    <property type="entry name" value="NAD(P)-binding Rossmann-like Domain"/>
    <property type="match status" value="1"/>
</dbReference>
<dbReference type="InterPro" id="IPR051265">
    <property type="entry name" value="HIBADH-related_NP60_sf"/>
</dbReference>
<dbReference type="InterPro" id="IPR029154">
    <property type="entry name" value="HIBADH-like_NADP-bd"/>
</dbReference>
<dbReference type="Proteomes" id="UP000472676">
    <property type="component" value="Unassembled WGS sequence"/>
</dbReference>
<comment type="caution">
    <text evidence="6">The sequence shown here is derived from an EMBL/GenBank/DDBJ whole genome shotgun (WGS) entry which is preliminary data.</text>
</comment>
<proteinExistence type="predicted"/>
<dbReference type="SUPFAM" id="SSF48179">
    <property type="entry name" value="6-phosphogluconate dehydrogenase C-terminal domain-like"/>
    <property type="match status" value="1"/>
</dbReference>
<protein>
    <submittedName>
        <fullName evidence="6">NAD(P)-dependent oxidoreductase</fullName>
    </submittedName>
</protein>
<feature type="domain" description="6-phosphogluconate dehydrogenase NADP-binding" evidence="4">
    <location>
        <begin position="2"/>
        <end position="155"/>
    </location>
</feature>
<dbReference type="InterPro" id="IPR015815">
    <property type="entry name" value="HIBADH-related"/>
</dbReference>
<evidence type="ECO:0000313" key="6">
    <source>
        <dbReference type="EMBL" id="NGY06661.1"/>
    </source>
</evidence>
<dbReference type="Pfam" id="PF14833">
    <property type="entry name" value="NAD_binding_11"/>
    <property type="match status" value="1"/>
</dbReference>
<dbReference type="Gene3D" id="1.10.1040.10">
    <property type="entry name" value="N-(1-d-carboxylethyl)-l-norvaline Dehydrogenase, domain 2"/>
    <property type="match status" value="1"/>
</dbReference>
<dbReference type="GO" id="GO:0016491">
    <property type="term" value="F:oxidoreductase activity"/>
    <property type="evidence" value="ECO:0007669"/>
    <property type="project" value="UniProtKB-KW"/>
</dbReference>
<dbReference type="InterPro" id="IPR013328">
    <property type="entry name" value="6PGD_dom2"/>
</dbReference>
<dbReference type="SUPFAM" id="SSF51735">
    <property type="entry name" value="NAD(P)-binding Rossmann-fold domains"/>
    <property type="match status" value="1"/>
</dbReference>
<dbReference type="GO" id="GO:0051287">
    <property type="term" value="F:NAD binding"/>
    <property type="evidence" value="ECO:0007669"/>
    <property type="project" value="InterPro"/>
</dbReference>
<dbReference type="PANTHER" id="PTHR43580">
    <property type="entry name" value="OXIDOREDUCTASE GLYR1-RELATED"/>
    <property type="match status" value="1"/>
</dbReference>
<evidence type="ECO:0000259" key="5">
    <source>
        <dbReference type="Pfam" id="PF14833"/>
    </source>
</evidence>
<evidence type="ECO:0000313" key="7">
    <source>
        <dbReference type="Proteomes" id="UP000472676"/>
    </source>
</evidence>
<name>A0A6M2BWU4_9GAMM</name>
<feature type="domain" description="3-hydroxyisobutyrate dehydrogenase-like NAD-binding" evidence="5">
    <location>
        <begin position="165"/>
        <end position="283"/>
    </location>
</feature>
<reference evidence="6 7" key="1">
    <citation type="journal article" date="2014" name="Int. J. Syst. Evol. Microbiol.">
        <title>Solimonas terrae sp. nov., isolated from soil.</title>
        <authorList>
            <person name="Kim S.J."/>
            <person name="Moon J.Y."/>
            <person name="Weon H.Y."/>
            <person name="Ahn J.H."/>
            <person name="Chen W.M."/>
            <person name="Kwon S.W."/>
        </authorList>
    </citation>
    <scope>NUCLEOTIDE SEQUENCE [LARGE SCALE GENOMIC DNA]</scope>
    <source>
        <strain evidence="6 7">KIS83-12</strain>
    </source>
</reference>
<dbReference type="RefSeq" id="WP_166260696.1">
    <property type="nucleotide sequence ID" value="NZ_JAAMOW010000010.1"/>
</dbReference>
<evidence type="ECO:0000259" key="4">
    <source>
        <dbReference type="Pfam" id="PF03446"/>
    </source>
</evidence>
<accession>A0A6M2BWU4</accession>
<feature type="active site" evidence="3">
    <location>
        <position position="169"/>
    </location>
</feature>
<dbReference type="AlphaFoldDB" id="A0A6M2BWU4"/>
<dbReference type="InterPro" id="IPR008927">
    <property type="entry name" value="6-PGluconate_DH-like_C_sf"/>
</dbReference>
<evidence type="ECO:0000256" key="3">
    <source>
        <dbReference type="PIRSR" id="PIRSR000103-1"/>
    </source>
</evidence>
<gene>
    <name evidence="6" type="ORF">G7Y85_17955</name>
</gene>
<evidence type="ECO:0000256" key="2">
    <source>
        <dbReference type="ARBA" id="ARBA00023027"/>
    </source>
</evidence>
<keyword evidence="7" id="KW-1185">Reference proteome</keyword>
<keyword evidence="1" id="KW-0560">Oxidoreductase</keyword>
<dbReference type="InterPro" id="IPR036291">
    <property type="entry name" value="NAD(P)-bd_dom_sf"/>
</dbReference>
<keyword evidence="2" id="KW-0520">NAD</keyword>
<dbReference type="EMBL" id="JAAMOW010000010">
    <property type="protein sequence ID" value="NGY06661.1"/>
    <property type="molecule type" value="Genomic_DNA"/>
</dbReference>
<dbReference type="PIRSF" id="PIRSF000103">
    <property type="entry name" value="HIBADH"/>
    <property type="match status" value="1"/>
</dbReference>
<dbReference type="Pfam" id="PF03446">
    <property type="entry name" value="NAD_binding_2"/>
    <property type="match status" value="1"/>
</dbReference>
<dbReference type="InterPro" id="IPR006115">
    <property type="entry name" value="6PGDH_NADP-bd"/>
</dbReference>
<dbReference type="PANTHER" id="PTHR43580:SF2">
    <property type="entry name" value="CYTOKINE-LIKE NUCLEAR FACTOR N-PAC"/>
    <property type="match status" value="1"/>
</dbReference>
<dbReference type="GO" id="GO:0050661">
    <property type="term" value="F:NADP binding"/>
    <property type="evidence" value="ECO:0007669"/>
    <property type="project" value="InterPro"/>
</dbReference>
<organism evidence="6 7">
    <name type="scientific">Solimonas terrae</name>
    <dbReference type="NCBI Taxonomy" id="1396819"/>
    <lineage>
        <taxon>Bacteria</taxon>
        <taxon>Pseudomonadati</taxon>
        <taxon>Pseudomonadota</taxon>
        <taxon>Gammaproteobacteria</taxon>
        <taxon>Nevskiales</taxon>
        <taxon>Nevskiaceae</taxon>
        <taxon>Solimonas</taxon>
    </lineage>
</organism>